<dbReference type="PANTHER" id="PTHR42718:SF9">
    <property type="entry name" value="MAJOR FACILITATOR SUPERFAMILY MULTIDRUG TRANSPORTER MFSC"/>
    <property type="match status" value="1"/>
</dbReference>
<evidence type="ECO:0000256" key="8">
    <source>
        <dbReference type="SAM" id="Phobius"/>
    </source>
</evidence>
<feature type="transmembrane region" description="Helical" evidence="8">
    <location>
        <begin position="172"/>
        <end position="195"/>
    </location>
</feature>
<evidence type="ECO:0000256" key="4">
    <source>
        <dbReference type="ARBA" id="ARBA00022475"/>
    </source>
</evidence>
<comment type="subcellular location">
    <subcellularLocation>
        <location evidence="1">Cell membrane</location>
        <topology evidence="1">Multi-pass membrane protein</topology>
    </subcellularLocation>
</comment>
<dbReference type="Pfam" id="PF07690">
    <property type="entry name" value="MFS_1"/>
    <property type="match status" value="1"/>
</dbReference>
<comment type="similarity">
    <text evidence="2">Belongs to the major facilitator superfamily. EmrB family.</text>
</comment>
<feature type="transmembrane region" description="Helical" evidence="8">
    <location>
        <begin position="315"/>
        <end position="334"/>
    </location>
</feature>
<feature type="transmembrane region" description="Helical" evidence="8">
    <location>
        <begin position="85"/>
        <end position="105"/>
    </location>
</feature>
<dbReference type="NCBIfam" id="TIGR00711">
    <property type="entry name" value="efflux_EmrB"/>
    <property type="match status" value="1"/>
</dbReference>
<dbReference type="GO" id="GO:0005886">
    <property type="term" value="C:plasma membrane"/>
    <property type="evidence" value="ECO:0007669"/>
    <property type="project" value="UniProtKB-SubCell"/>
</dbReference>
<dbReference type="InterPro" id="IPR020846">
    <property type="entry name" value="MFS_dom"/>
</dbReference>
<dbReference type="InterPro" id="IPR036259">
    <property type="entry name" value="MFS_trans_sf"/>
</dbReference>
<feature type="transmembrane region" description="Helical" evidence="8">
    <location>
        <begin position="111"/>
        <end position="136"/>
    </location>
</feature>
<keyword evidence="4" id="KW-1003">Cell membrane</keyword>
<feature type="transmembrane region" description="Helical" evidence="8">
    <location>
        <begin position="493"/>
        <end position="510"/>
    </location>
</feature>
<evidence type="ECO:0000256" key="3">
    <source>
        <dbReference type="ARBA" id="ARBA00022448"/>
    </source>
</evidence>
<evidence type="ECO:0000313" key="11">
    <source>
        <dbReference type="Proteomes" id="UP000185151"/>
    </source>
</evidence>
<dbReference type="SUPFAM" id="SSF103473">
    <property type="entry name" value="MFS general substrate transporter"/>
    <property type="match status" value="1"/>
</dbReference>
<dbReference type="AlphaFoldDB" id="A0A1N6HSP4"/>
<feature type="transmembrane region" description="Helical" evidence="8">
    <location>
        <begin position="238"/>
        <end position="259"/>
    </location>
</feature>
<dbReference type="OrthoDB" id="9807274at2"/>
<dbReference type="RefSeq" id="WP_074295129.1">
    <property type="nucleotide sequence ID" value="NZ_FSRU01000001.1"/>
</dbReference>
<feature type="transmembrane region" description="Helical" evidence="8">
    <location>
        <begin position="58"/>
        <end position="78"/>
    </location>
</feature>
<reference evidence="10 11" key="1">
    <citation type="submission" date="2016-11" db="EMBL/GenBank/DDBJ databases">
        <authorList>
            <person name="Jaros S."/>
            <person name="Januszkiewicz K."/>
            <person name="Wedrychowicz H."/>
        </authorList>
    </citation>
    <scope>NUCLEOTIDE SEQUENCE [LARGE SCALE GENOMIC DNA]</scope>
    <source>
        <strain evidence="10 11">GAS95</strain>
    </source>
</reference>
<keyword evidence="6 8" id="KW-1133">Transmembrane helix</keyword>
<protein>
    <submittedName>
        <fullName evidence="10">MFS transporter, DHA2 family, multidrug resistance protein</fullName>
    </submittedName>
</protein>
<dbReference type="PANTHER" id="PTHR42718">
    <property type="entry name" value="MAJOR FACILITATOR SUPERFAMILY MULTIDRUG TRANSPORTER MFSC"/>
    <property type="match status" value="1"/>
</dbReference>
<dbReference type="InterPro" id="IPR011701">
    <property type="entry name" value="MFS"/>
</dbReference>
<feature type="transmembrane region" description="Helical" evidence="8">
    <location>
        <begin position="207"/>
        <end position="226"/>
    </location>
</feature>
<feature type="transmembrane region" description="Helical" evidence="8">
    <location>
        <begin position="148"/>
        <end position="166"/>
    </location>
</feature>
<evidence type="ECO:0000256" key="6">
    <source>
        <dbReference type="ARBA" id="ARBA00022989"/>
    </source>
</evidence>
<evidence type="ECO:0000256" key="5">
    <source>
        <dbReference type="ARBA" id="ARBA00022692"/>
    </source>
</evidence>
<feature type="transmembrane region" description="Helical" evidence="8">
    <location>
        <begin position="18"/>
        <end position="38"/>
    </location>
</feature>
<dbReference type="EMBL" id="FSRU01000001">
    <property type="protein sequence ID" value="SIO22675.1"/>
    <property type="molecule type" value="Genomic_DNA"/>
</dbReference>
<proteinExistence type="inferred from homology"/>
<keyword evidence="3" id="KW-0813">Transport</keyword>
<dbReference type="InterPro" id="IPR004638">
    <property type="entry name" value="EmrB-like"/>
</dbReference>
<keyword evidence="7 8" id="KW-0472">Membrane</keyword>
<feature type="transmembrane region" description="Helical" evidence="8">
    <location>
        <begin position="271"/>
        <end position="295"/>
    </location>
</feature>
<dbReference type="Proteomes" id="UP000185151">
    <property type="component" value="Unassembled WGS sequence"/>
</dbReference>
<sequence length="524" mass="56834">MTSAPSLDPASQPMRQRVFAFALMCLGFFMATLDIQIVASSLRDIGGGLSASQDELSWVQTAYLIAEILVIPMSGWLSKVFSTRWLFVASAVGFTVTSMLCGIAWDINSMILFRGLQGAMGAAMIPTVFTTAFVLFPGKQRLVASTTIGALASLAPAIGPVIGGWITDQWSWHWLFYLNVVPGVAVAALVPKYVNIDKPDLPLLKKGDYLGILLMSGFLGCLEYVLEEGPRKNWFGDHIIIACTWISAICGFLFIVHALTTEDPIVDLRALVVRNFGIGSLLSFITGIGIFVAVFLTPEFLGQVRGFSSLQIGTALLSVGVFQLFALAVYAWVARFVDMRLLLLFGLICFGLGCYLYVPLTHDWGWQQLLLPQALRGIGQQFAIPPIVTMALGSLPQSRLKSASGLFNLMRNLGGAIGIAVSATMLNDRLNFHYLRLNESVTVGRPEVESTFTEQSAHWSSVAGDVLNTTQSGLADLHALVLREALVLTYSDTFYVLSLCFIVAIASLVFSKPFSNGAPPPDAH</sequence>
<accession>A0A1N6HSP4</accession>
<dbReference type="Gene3D" id="1.20.1720.10">
    <property type="entry name" value="Multidrug resistance protein D"/>
    <property type="match status" value="1"/>
</dbReference>
<keyword evidence="11" id="KW-1185">Reference proteome</keyword>
<evidence type="ECO:0000256" key="7">
    <source>
        <dbReference type="ARBA" id="ARBA00023136"/>
    </source>
</evidence>
<gene>
    <name evidence="10" type="ORF">SAMN05444165_1552</name>
</gene>
<organism evidence="10 11">
    <name type="scientific">Paraburkholderia phenazinium</name>
    <dbReference type="NCBI Taxonomy" id="60549"/>
    <lineage>
        <taxon>Bacteria</taxon>
        <taxon>Pseudomonadati</taxon>
        <taxon>Pseudomonadota</taxon>
        <taxon>Betaproteobacteria</taxon>
        <taxon>Burkholderiales</taxon>
        <taxon>Burkholderiaceae</taxon>
        <taxon>Paraburkholderia</taxon>
    </lineage>
</organism>
<dbReference type="PROSITE" id="PS50850">
    <property type="entry name" value="MFS"/>
    <property type="match status" value="1"/>
</dbReference>
<evidence type="ECO:0000256" key="1">
    <source>
        <dbReference type="ARBA" id="ARBA00004651"/>
    </source>
</evidence>
<evidence type="ECO:0000256" key="2">
    <source>
        <dbReference type="ARBA" id="ARBA00008537"/>
    </source>
</evidence>
<dbReference type="CDD" id="cd17503">
    <property type="entry name" value="MFS_LmrB_MDR_like"/>
    <property type="match status" value="1"/>
</dbReference>
<feature type="transmembrane region" description="Helical" evidence="8">
    <location>
        <begin position="341"/>
        <end position="358"/>
    </location>
</feature>
<dbReference type="GO" id="GO:0022857">
    <property type="term" value="F:transmembrane transporter activity"/>
    <property type="evidence" value="ECO:0007669"/>
    <property type="project" value="InterPro"/>
</dbReference>
<name>A0A1N6HSP4_9BURK</name>
<evidence type="ECO:0000313" key="10">
    <source>
        <dbReference type="EMBL" id="SIO22675.1"/>
    </source>
</evidence>
<dbReference type="Gene3D" id="1.20.1250.20">
    <property type="entry name" value="MFS general substrate transporter like domains"/>
    <property type="match status" value="1"/>
</dbReference>
<keyword evidence="5 8" id="KW-0812">Transmembrane</keyword>
<feature type="transmembrane region" description="Helical" evidence="8">
    <location>
        <begin position="407"/>
        <end position="426"/>
    </location>
</feature>
<evidence type="ECO:0000259" key="9">
    <source>
        <dbReference type="PROSITE" id="PS50850"/>
    </source>
</evidence>
<feature type="domain" description="Major facilitator superfamily (MFS) profile" evidence="9">
    <location>
        <begin position="20"/>
        <end position="516"/>
    </location>
</feature>